<name>A0A6N8CQ09_9BACI</name>
<protein>
    <recommendedName>
        <fullName evidence="1">Group II intron maturase-specific domain-containing protein</fullName>
    </recommendedName>
</protein>
<dbReference type="InterPro" id="IPR013597">
    <property type="entry name" value="Mat_intron_G2"/>
</dbReference>
<organism evidence="2 3">
    <name type="scientific">Terrilactibacillus tamarindi</name>
    <dbReference type="NCBI Taxonomy" id="2599694"/>
    <lineage>
        <taxon>Bacteria</taxon>
        <taxon>Bacillati</taxon>
        <taxon>Bacillota</taxon>
        <taxon>Bacilli</taxon>
        <taxon>Bacillales</taxon>
        <taxon>Bacillaceae</taxon>
        <taxon>Terrilactibacillus</taxon>
    </lineage>
</organism>
<dbReference type="EMBL" id="WNHB01000013">
    <property type="protein sequence ID" value="MTT32212.1"/>
    <property type="molecule type" value="Genomic_DNA"/>
</dbReference>
<evidence type="ECO:0000259" key="1">
    <source>
        <dbReference type="Pfam" id="PF08388"/>
    </source>
</evidence>
<feature type="domain" description="Group II intron maturase-specific" evidence="1">
    <location>
        <begin position="30"/>
        <end position="108"/>
    </location>
</feature>
<evidence type="ECO:0000313" key="2">
    <source>
        <dbReference type="EMBL" id="MTT32212.1"/>
    </source>
</evidence>
<proteinExistence type="predicted"/>
<dbReference type="Proteomes" id="UP000440978">
    <property type="component" value="Unassembled WGS sequence"/>
</dbReference>
<gene>
    <name evidence="2" type="ORF">GMB86_09370</name>
</gene>
<dbReference type="Pfam" id="PF08388">
    <property type="entry name" value="GIIM"/>
    <property type="match status" value="1"/>
</dbReference>
<keyword evidence="3" id="KW-1185">Reference proteome</keyword>
<accession>A0A6N8CQ09</accession>
<dbReference type="OrthoDB" id="9793236at2"/>
<comment type="caution">
    <text evidence="2">The sequence shown here is derived from an EMBL/GenBank/DDBJ whole genome shotgun (WGS) entry which is preliminary data.</text>
</comment>
<evidence type="ECO:0000313" key="3">
    <source>
        <dbReference type="Proteomes" id="UP000440978"/>
    </source>
</evidence>
<dbReference type="AlphaFoldDB" id="A0A6N8CQ09"/>
<reference evidence="2 3" key="1">
    <citation type="submission" date="2019-11" db="EMBL/GenBank/DDBJ databases">
        <title>Terrilactibacillus tamarindus sp. nov. BCM23-1 isolated from bark of Tamarindus indica.</title>
        <authorList>
            <person name="Kingkaew E."/>
            <person name="Tanasupawat S."/>
        </authorList>
    </citation>
    <scope>NUCLEOTIDE SEQUENCE [LARGE SCALE GENOMIC DNA]</scope>
    <source>
        <strain evidence="2 3">BCM23-1</strain>
    </source>
</reference>
<sequence>MWGNLCYIPWIQFTKPHGKVGCRPSKSAKQRFKDKLRKLTSRKQPGTFEEIIKKINQVTTGWVNYYGISRMKRFITDTQGWLNRRLRQLIWKRWKKPKTKYRMLRKYGINHDEAMKLANSRKGYWRISKSEILHQAITIGKLIKWGLKNISQLYELRYLKD</sequence>